<proteinExistence type="predicted"/>
<dbReference type="Proteomes" id="UP000029737">
    <property type="component" value="Unassembled WGS sequence"/>
</dbReference>
<protein>
    <recommendedName>
        <fullName evidence="3">HK97 gp10 family phage protein</fullName>
    </recommendedName>
</protein>
<organism evidence="1 2">
    <name type="scientific">Actinopolyspora erythraea</name>
    <dbReference type="NCBI Taxonomy" id="414996"/>
    <lineage>
        <taxon>Bacteria</taxon>
        <taxon>Bacillati</taxon>
        <taxon>Actinomycetota</taxon>
        <taxon>Actinomycetes</taxon>
        <taxon>Actinopolysporales</taxon>
        <taxon>Actinopolysporaceae</taxon>
        <taxon>Actinopolyspora</taxon>
    </lineage>
</organism>
<evidence type="ECO:0000313" key="1">
    <source>
        <dbReference type="EMBL" id="KGI79382.1"/>
    </source>
</evidence>
<evidence type="ECO:0000313" key="2">
    <source>
        <dbReference type="Proteomes" id="UP000029737"/>
    </source>
</evidence>
<sequence>MHSRQVAAFVTSEAGPVVRQVHRETEKVRNAAVRRCPRDTGTLAASLEATVHVTGMRVTGIVGSRLDYALYVHEGTGIYGPKKRPIYPVSAQVLRFKPSRGAGPARRGSRGSSPERRGGYVYARWVRGMPPHPFLVEALEAVTKAPVRRNPVR</sequence>
<dbReference type="InterPro" id="IPR010064">
    <property type="entry name" value="HK97-gp10_tail"/>
</dbReference>
<accession>A0ABR4WYC1</accession>
<evidence type="ECO:0008006" key="3">
    <source>
        <dbReference type="Google" id="ProtNLM"/>
    </source>
</evidence>
<keyword evidence="2" id="KW-1185">Reference proteome</keyword>
<dbReference type="Pfam" id="PF04883">
    <property type="entry name" value="HK97-gp10_like"/>
    <property type="match status" value="1"/>
</dbReference>
<reference evidence="1 2" key="1">
    <citation type="journal article" date="2014" name="PLoS ONE">
        <title>Identification and Characterization of a New Erythromycin Biosynthetic Gene Cluster in Actinopolyspora erythraea YIM90600, a Novel Erythronolide-Producing Halophilic Actinomycete Isolated from Salt Field.</title>
        <authorList>
            <person name="Chen D."/>
            <person name="Feng J."/>
            <person name="Huang L."/>
            <person name="Zhang Q."/>
            <person name="Wu J."/>
            <person name="Zhu X."/>
            <person name="Duan Y."/>
            <person name="Xu Z."/>
        </authorList>
    </citation>
    <scope>NUCLEOTIDE SEQUENCE [LARGE SCALE GENOMIC DNA]</scope>
    <source>
        <strain evidence="1 2">YIM90600</strain>
    </source>
</reference>
<comment type="caution">
    <text evidence="1">The sequence shown here is derived from an EMBL/GenBank/DDBJ whole genome shotgun (WGS) entry which is preliminary data.</text>
</comment>
<gene>
    <name evidence="1" type="ORF">IL38_24100</name>
</gene>
<name>A0ABR4WYC1_9ACTN</name>
<dbReference type="EMBL" id="JPMV01000046">
    <property type="protein sequence ID" value="KGI79382.1"/>
    <property type="molecule type" value="Genomic_DNA"/>
</dbReference>